<dbReference type="GO" id="GO:0005737">
    <property type="term" value="C:cytoplasm"/>
    <property type="evidence" value="ECO:0007669"/>
    <property type="project" value="TreeGrafter"/>
</dbReference>
<proteinExistence type="predicted"/>
<feature type="region of interest" description="Disordered" evidence="2">
    <location>
        <begin position="257"/>
        <end position="310"/>
    </location>
</feature>
<dbReference type="SUPFAM" id="SSF50156">
    <property type="entry name" value="PDZ domain-like"/>
    <property type="match status" value="4"/>
</dbReference>
<feature type="region of interest" description="Disordered" evidence="2">
    <location>
        <begin position="412"/>
        <end position="460"/>
    </location>
</feature>
<dbReference type="InterPro" id="IPR036020">
    <property type="entry name" value="WW_dom_sf"/>
</dbReference>
<dbReference type="SMART" id="SM00228">
    <property type="entry name" value="PDZ"/>
    <property type="match status" value="4"/>
</dbReference>
<dbReference type="CDD" id="cd06734">
    <property type="entry name" value="PDZ4_MAGI-1_3-like"/>
    <property type="match status" value="1"/>
</dbReference>
<accession>A0AAD9KUD5</accession>
<dbReference type="GO" id="GO:0007165">
    <property type="term" value="P:signal transduction"/>
    <property type="evidence" value="ECO:0007669"/>
    <property type="project" value="TreeGrafter"/>
</dbReference>
<feature type="domain" description="PDZ" evidence="4">
    <location>
        <begin position="123"/>
        <end position="192"/>
    </location>
</feature>
<feature type="domain" description="WW" evidence="3">
    <location>
        <begin position="32"/>
        <end position="65"/>
    </location>
</feature>
<dbReference type="CDD" id="cd06733">
    <property type="entry name" value="PDZ3_MAGI-1_3-like"/>
    <property type="match status" value="1"/>
</dbReference>
<evidence type="ECO:0000259" key="4">
    <source>
        <dbReference type="PROSITE" id="PS50106"/>
    </source>
</evidence>
<dbReference type="Gene3D" id="2.30.42.10">
    <property type="match status" value="4"/>
</dbReference>
<dbReference type="FunFam" id="2.30.42.10:FF:000012">
    <property type="entry name" value="Membrane associated guanylate kinase, WW and PDZ domain containing 1"/>
    <property type="match status" value="1"/>
</dbReference>
<dbReference type="Proteomes" id="UP001209878">
    <property type="component" value="Unassembled WGS sequence"/>
</dbReference>
<feature type="region of interest" description="Disordered" evidence="2">
    <location>
        <begin position="672"/>
        <end position="752"/>
    </location>
</feature>
<feature type="compositionally biased region" description="Basic and acidic residues" evidence="2">
    <location>
        <begin position="571"/>
        <end position="581"/>
    </location>
</feature>
<evidence type="ECO:0000313" key="6">
    <source>
        <dbReference type="Proteomes" id="UP001209878"/>
    </source>
</evidence>
<dbReference type="Gene3D" id="2.20.70.10">
    <property type="match status" value="1"/>
</dbReference>
<feature type="region of interest" description="Disordered" evidence="2">
    <location>
        <begin position="549"/>
        <end position="658"/>
    </location>
</feature>
<name>A0AAD9KUD5_RIDPI</name>
<dbReference type="InterPro" id="IPR001478">
    <property type="entry name" value="PDZ"/>
</dbReference>
<dbReference type="FunFam" id="2.30.42.10:FF:000005">
    <property type="entry name" value="Membrane associated guanylate kinase, WW and PDZ domain containing 1"/>
    <property type="match status" value="1"/>
</dbReference>
<sequence>MGSLLQSVLCSGLFLKGGNMSYYCCQTNSRKQKLPYGWEKVEDPHYGTYYIDHVNRKTQYQNPVIEAKKVAEKEGGDSTGSGSLTRQDSRAGRMNGKESPPSYGSHKPYFTRNPEELKGEFIKTKIGKSPRGFGFTIVGGDDTDEEFLQIKNVVAQGPAYLNGVLQTGDVLVYINDHCVLGYTHQDVVSMFQAMPIGDIVTLEVCRGYTLPFDPNDPNTEIITTVAVTLPPYTASTNTVTRSRNIFLTDAAANDRARNNKSLPDLTGHSNNTSDPAALRNRSFDDVRNHNNVDGHDDDDMADSSTPDGASRNVELLTMPIVKGAMGFGFTIADSVYGQKVKQILDKVRCKTLAEGDILVEINGIKVKDMCHAEVVGVLKGCMKGDEVDIVIQRGETVMCNDENCGFQPRVNGITSRSPYPGESPSYNTAKPHMSHEFQGHQPPRSKTPTIDSDGHSRVPAADDRARTPVAEYLPDYRRKTPSGGADMNQFDARFQPSPGMYVGGSYEDYLRGQHPGYGGDPYQQQLGYGPRGYGPMRRDVMNNRSFNQFDRTDYAVPPRQPMRSRTPGPEFMRRSPDRDDPYFQQGGATDMRSKTPTPSSGDAHYRHHNISGTPDFIPASRYQAPPSAPSNRHNNGAPPLTNHHGNARPLSNPDLVHTYGKDAYGLSMHQTRLPSSQSHTGALSGMAPGGAMHHSPYGNNFIPGRPMSPPVSNLVRKQSTSFEHEEPTPMNLTRVQGHGDPWGVGDSGSDGLNHSRSPALSFDCDDCSIDLTVALRRQESGFGFRIVGGTEEGSQVSIGHIVPNGAADVDGRLQRGDEIVFVDSTCVLGASHHRVVELMAQAGQTGHVTLGIRRRKGGSSLAASPERAHNSFPETQPFEVTVKRRENEGFGFVIISSVTRVGSMIGRIIDNSPAERCGRLHVGDRIIAVNGINIMNIHHEDIVNLIKDCGYSVTLTVLPQLGEWRH</sequence>
<feature type="compositionally biased region" description="Basic and acidic residues" evidence="2">
    <location>
        <begin position="281"/>
        <end position="294"/>
    </location>
</feature>
<dbReference type="PROSITE" id="PS50106">
    <property type="entry name" value="PDZ"/>
    <property type="match status" value="4"/>
</dbReference>
<evidence type="ECO:0000313" key="5">
    <source>
        <dbReference type="EMBL" id="KAK2177075.1"/>
    </source>
</evidence>
<evidence type="ECO:0000256" key="1">
    <source>
        <dbReference type="ARBA" id="ARBA00022737"/>
    </source>
</evidence>
<dbReference type="CDD" id="cd00201">
    <property type="entry name" value="WW"/>
    <property type="match status" value="1"/>
</dbReference>
<dbReference type="Pfam" id="PF00595">
    <property type="entry name" value="PDZ"/>
    <property type="match status" value="3"/>
</dbReference>
<feature type="domain" description="PDZ" evidence="4">
    <location>
        <begin position="317"/>
        <end position="379"/>
    </location>
</feature>
<dbReference type="AlphaFoldDB" id="A0AAD9KUD5"/>
<dbReference type="CDD" id="cd06731">
    <property type="entry name" value="PDZ1_MAGI-1_3-like"/>
    <property type="match status" value="1"/>
</dbReference>
<dbReference type="FunFam" id="2.20.70.10:FF:000001">
    <property type="entry name" value="Membrane-associated guanylate kinase, WW and PDZ domain-containing protein 1"/>
    <property type="match status" value="1"/>
</dbReference>
<dbReference type="PROSITE" id="PS50020">
    <property type="entry name" value="WW_DOMAIN_2"/>
    <property type="match status" value="1"/>
</dbReference>
<keyword evidence="1" id="KW-0677">Repeat</keyword>
<dbReference type="PROSITE" id="PS01159">
    <property type="entry name" value="WW_DOMAIN_1"/>
    <property type="match status" value="1"/>
</dbReference>
<protein>
    <recommendedName>
        <fullName evidence="7">Membrane-associated guanylate kinase, WW and PDZ domain-containing protein 1</fullName>
    </recommendedName>
</protein>
<dbReference type="SMART" id="SM00456">
    <property type="entry name" value="WW"/>
    <property type="match status" value="1"/>
</dbReference>
<evidence type="ECO:0008006" key="7">
    <source>
        <dbReference type="Google" id="ProtNLM"/>
    </source>
</evidence>
<dbReference type="CDD" id="cd06732">
    <property type="entry name" value="PDZ2_MAGI-1_3-like"/>
    <property type="match status" value="1"/>
</dbReference>
<feature type="domain" description="PDZ" evidence="4">
    <location>
        <begin position="772"/>
        <end position="854"/>
    </location>
</feature>
<dbReference type="InterPro" id="IPR036034">
    <property type="entry name" value="PDZ_sf"/>
</dbReference>
<comment type="caution">
    <text evidence="5">The sequence shown here is derived from an EMBL/GenBank/DDBJ whole genome shotgun (WGS) entry which is preliminary data.</text>
</comment>
<evidence type="ECO:0000256" key="2">
    <source>
        <dbReference type="SAM" id="MobiDB-lite"/>
    </source>
</evidence>
<gene>
    <name evidence="5" type="ORF">NP493_619g01042</name>
</gene>
<dbReference type="SUPFAM" id="SSF51045">
    <property type="entry name" value="WW domain"/>
    <property type="match status" value="1"/>
</dbReference>
<dbReference type="Pfam" id="PF00397">
    <property type="entry name" value="WW"/>
    <property type="match status" value="1"/>
</dbReference>
<keyword evidence="6" id="KW-1185">Reference proteome</keyword>
<feature type="region of interest" description="Disordered" evidence="2">
    <location>
        <begin position="71"/>
        <end position="112"/>
    </location>
</feature>
<reference evidence="5" key="1">
    <citation type="journal article" date="2023" name="Mol. Biol. Evol.">
        <title>Third-Generation Sequencing Reveals the Adaptive Role of the Epigenome in Three Deep-Sea Polychaetes.</title>
        <authorList>
            <person name="Perez M."/>
            <person name="Aroh O."/>
            <person name="Sun Y."/>
            <person name="Lan Y."/>
            <person name="Juniper S.K."/>
            <person name="Young C.R."/>
            <person name="Angers B."/>
            <person name="Qian P.Y."/>
        </authorList>
    </citation>
    <scope>NUCLEOTIDE SEQUENCE</scope>
    <source>
        <strain evidence="5">R07B-5</strain>
    </source>
</reference>
<dbReference type="InterPro" id="IPR001202">
    <property type="entry name" value="WW_dom"/>
</dbReference>
<dbReference type="PANTHER" id="PTHR10316:SF40">
    <property type="entry name" value="LD27118P"/>
    <property type="match status" value="1"/>
</dbReference>
<evidence type="ECO:0000259" key="3">
    <source>
        <dbReference type="PROSITE" id="PS50020"/>
    </source>
</evidence>
<dbReference type="EMBL" id="JAODUO010000619">
    <property type="protein sequence ID" value="KAK2177075.1"/>
    <property type="molecule type" value="Genomic_DNA"/>
</dbReference>
<dbReference type="FunFam" id="2.30.42.10:FF:000232">
    <property type="entry name" value="Uncharacterized protein, isoform A"/>
    <property type="match status" value="1"/>
</dbReference>
<feature type="domain" description="PDZ" evidence="4">
    <location>
        <begin position="879"/>
        <end position="961"/>
    </location>
</feature>
<organism evidence="5 6">
    <name type="scientific">Ridgeia piscesae</name>
    <name type="common">Tubeworm</name>
    <dbReference type="NCBI Taxonomy" id="27915"/>
    <lineage>
        <taxon>Eukaryota</taxon>
        <taxon>Metazoa</taxon>
        <taxon>Spiralia</taxon>
        <taxon>Lophotrochozoa</taxon>
        <taxon>Annelida</taxon>
        <taxon>Polychaeta</taxon>
        <taxon>Sedentaria</taxon>
        <taxon>Canalipalpata</taxon>
        <taxon>Sabellida</taxon>
        <taxon>Siboglinidae</taxon>
        <taxon>Ridgeia</taxon>
    </lineage>
</organism>
<feature type="compositionally biased region" description="Polar residues" evidence="2">
    <location>
        <begin position="672"/>
        <end position="681"/>
    </location>
</feature>
<dbReference type="PANTHER" id="PTHR10316">
    <property type="entry name" value="MEMBRANE ASSOCIATED GUANYLATE KINASE-RELATED"/>
    <property type="match status" value="1"/>
</dbReference>